<keyword evidence="4 7" id="KW-0863">Zinc-finger</keyword>
<dbReference type="SUPFAM" id="SSF57667">
    <property type="entry name" value="beta-beta-alpha zinc fingers"/>
    <property type="match status" value="2"/>
</dbReference>
<dbReference type="PANTHER" id="PTHR16515">
    <property type="entry name" value="PR DOMAIN ZINC FINGER PROTEIN"/>
    <property type="match status" value="1"/>
</dbReference>
<evidence type="ECO:0000256" key="1">
    <source>
        <dbReference type="ARBA" id="ARBA00004123"/>
    </source>
</evidence>
<dbReference type="InterPro" id="IPR036236">
    <property type="entry name" value="Znf_C2H2_sf"/>
</dbReference>
<proteinExistence type="predicted"/>
<dbReference type="InterPro" id="IPR013087">
    <property type="entry name" value="Znf_C2H2_type"/>
</dbReference>
<feature type="domain" description="C2H2-type" evidence="8">
    <location>
        <begin position="31"/>
        <end position="58"/>
    </location>
</feature>
<evidence type="ECO:0000256" key="6">
    <source>
        <dbReference type="ARBA" id="ARBA00023242"/>
    </source>
</evidence>
<name>A0ABY7F7M8_MYAAR</name>
<feature type="domain" description="C2H2-type" evidence="8">
    <location>
        <begin position="86"/>
        <end position="108"/>
    </location>
</feature>
<keyword evidence="10" id="KW-1185">Reference proteome</keyword>
<evidence type="ECO:0000313" key="9">
    <source>
        <dbReference type="EMBL" id="WAR17169.1"/>
    </source>
</evidence>
<keyword evidence="3" id="KW-0677">Repeat</keyword>
<dbReference type="EMBL" id="CP111021">
    <property type="protein sequence ID" value="WAR17169.1"/>
    <property type="molecule type" value="Genomic_DNA"/>
</dbReference>
<dbReference type="Proteomes" id="UP001164746">
    <property type="component" value="Chromosome 10"/>
</dbReference>
<evidence type="ECO:0000256" key="7">
    <source>
        <dbReference type="PROSITE-ProRule" id="PRU00042"/>
    </source>
</evidence>
<comment type="subcellular location">
    <subcellularLocation>
        <location evidence="1">Nucleus</location>
    </subcellularLocation>
</comment>
<dbReference type="PANTHER" id="PTHR16515:SF49">
    <property type="entry name" value="GASTRULA ZINC FINGER PROTEIN XLCGF49.1-LIKE-RELATED"/>
    <property type="match status" value="1"/>
</dbReference>
<organism evidence="9 10">
    <name type="scientific">Mya arenaria</name>
    <name type="common">Soft-shell clam</name>
    <dbReference type="NCBI Taxonomy" id="6604"/>
    <lineage>
        <taxon>Eukaryota</taxon>
        <taxon>Metazoa</taxon>
        <taxon>Spiralia</taxon>
        <taxon>Lophotrochozoa</taxon>
        <taxon>Mollusca</taxon>
        <taxon>Bivalvia</taxon>
        <taxon>Autobranchia</taxon>
        <taxon>Heteroconchia</taxon>
        <taxon>Euheterodonta</taxon>
        <taxon>Imparidentia</taxon>
        <taxon>Neoheterodontei</taxon>
        <taxon>Myida</taxon>
        <taxon>Myoidea</taxon>
        <taxon>Myidae</taxon>
        <taxon>Mya</taxon>
    </lineage>
</organism>
<feature type="domain" description="C2H2-type" evidence="8">
    <location>
        <begin position="59"/>
        <end position="85"/>
    </location>
</feature>
<dbReference type="InterPro" id="IPR050331">
    <property type="entry name" value="Zinc_finger"/>
</dbReference>
<evidence type="ECO:0000313" key="10">
    <source>
        <dbReference type="Proteomes" id="UP001164746"/>
    </source>
</evidence>
<keyword evidence="6" id="KW-0539">Nucleus</keyword>
<dbReference type="PROSITE" id="PS50157">
    <property type="entry name" value="ZINC_FINGER_C2H2_2"/>
    <property type="match status" value="3"/>
</dbReference>
<accession>A0ABY7F7M8</accession>
<evidence type="ECO:0000256" key="2">
    <source>
        <dbReference type="ARBA" id="ARBA00022723"/>
    </source>
</evidence>
<reference evidence="9" key="1">
    <citation type="submission" date="2022-11" db="EMBL/GenBank/DDBJ databases">
        <title>Centuries of genome instability and evolution in soft-shell clam transmissible cancer (bioRxiv).</title>
        <authorList>
            <person name="Hart S.F.M."/>
            <person name="Yonemitsu M.A."/>
            <person name="Giersch R.M."/>
            <person name="Beal B.F."/>
            <person name="Arriagada G."/>
            <person name="Davis B.W."/>
            <person name="Ostrander E.A."/>
            <person name="Goff S.P."/>
            <person name="Metzger M.J."/>
        </authorList>
    </citation>
    <scope>NUCLEOTIDE SEQUENCE</scope>
    <source>
        <strain evidence="9">MELC-2E11</strain>
        <tissue evidence="9">Siphon/mantle</tissue>
    </source>
</reference>
<evidence type="ECO:0000256" key="5">
    <source>
        <dbReference type="ARBA" id="ARBA00022833"/>
    </source>
</evidence>
<dbReference type="PROSITE" id="PS00028">
    <property type="entry name" value="ZINC_FINGER_C2H2_1"/>
    <property type="match status" value="2"/>
</dbReference>
<evidence type="ECO:0000256" key="4">
    <source>
        <dbReference type="ARBA" id="ARBA00022771"/>
    </source>
</evidence>
<protein>
    <submittedName>
        <fullName evidence="9">ZN112-like protein</fullName>
    </submittedName>
</protein>
<evidence type="ECO:0000259" key="8">
    <source>
        <dbReference type="PROSITE" id="PS50157"/>
    </source>
</evidence>
<keyword evidence="5" id="KW-0862">Zinc</keyword>
<evidence type="ECO:0000256" key="3">
    <source>
        <dbReference type="ARBA" id="ARBA00022737"/>
    </source>
</evidence>
<dbReference type="Pfam" id="PF00096">
    <property type="entry name" value="zf-C2H2"/>
    <property type="match status" value="3"/>
</dbReference>
<sequence>MSKQRKYHLIFNHKTTILYFLYFYISEGIQYPCEHCGRIFYYKTTFIRHLRVHTGEKPFQCDVCKKRFSQKSNMKIHMIHTGEKPFECQICKRRFTQKEALNGHQAVHWKVMQ</sequence>
<gene>
    <name evidence="9" type="ORF">MAR_031763</name>
</gene>
<dbReference type="SMART" id="SM00355">
    <property type="entry name" value="ZnF_C2H2"/>
    <property type="match status" value="3"/>
</dbReference>
<dbReference type="Gene3D" id="3.30.160.60">
    <property type="entry name" value="Classic Zinc Finger"/>
    <property type="match status" value="3"/>
</dbReference>
<keyword evidence="2" id="KW-0479">Metal-binding</keyword>